<gene>
    <name evidence="2" type="ORF">SPRG_04268</name>
</gene>
<feature type="compositionally biased region" description="Polar residues" evidence="1">
    <location>
        <begin position="104"/>
        <end position="119"/>
    </location>
</feature>
<feature type="region of interest" description="Disordered" evidence="1">
    <location>
        <begin position="16"/>
        <end position="68"/>
    </location>
</feature>
<proteinExistence type="predicted"/>
<sequence>MPESWTPTFGLKRAGVSVRRRQSNAIPTLETPSHDCSLLDSKSVSPGRRYLQQQPPKRSPKRPPPFLPGSTLALSDCLRPSQYERVHLAYSASMVLAPSTLRPSTSAVHLTPSSSSSALRPQPQRILSRKTLEPPDLHPTPSAVPIEAKRHLAFGGGYLVDNQVLPSTSPTKQRPPSTVHMYFISPIQDEL</sequence>
<organism evidence="2 3">
    <name type="scientific">Saprolegnia parasitica (strain CBS 223.65)</name>
    <dbReference type="NCBI Taxonomy" id="695850"/>
    <lineage>
        <taxon>Eukaryota</taxon>
        <taxon>Sar</taxon>
        <taxon>Stramenopiles</taxon>
        <taxon>Oomycota</taxon>
        <taxon>Saprolegniomycetes</taxon>
        <taxon>Saprolegniales</taxon>
        <taxon>Saprolegniaceae</taxon>
        <taxon>Saprolegnia</taxon>
    </lineage>
</organism>
<keyword evidence="3" id="KW-1185">Reference proteome</keyword>
<dbReference type="AlphaFoldDB" id="A0A067CK68"/>
<dbReference type="EMBL" id="KK583199">
    <property type="protein sequence ID" value="KDO31129.1"/>
    <property type="molecule type" value="Genomic_DNA"/>
</dbReference>
<dbReference type="OrthoDB" id="10375073at2759"/>
<name>A0A067CK68_SAPPC</name>
<dbReference type="VEuPathDB" id="FungiDB:SPRG_04268"/>
<reference evidence="2 3" key="1">
    <citation type="journal article" date="2013" name="PLoS Genet.">
        <title>Distinctive expansion of potential virulence genes in the genome of the oomycete fish pathogen Saprolegnia parasitica.</title>
        <authorList>
            <person name="Jiang R.H."/>
            <person name="de Bruijn I."/>
            <person name="Haas B.J."/>
            <person name="Belmonte R."/>
            <person name="Lobach L."/>
            <person name="Christie J."/>
            <person name="van den Ackerveken G."/>
            <person name="Bottin A."/>
            <person name="Bulone V."/>
            <person name="Diaz-Moreno S.M."/>
            <person name="Dumas B."/>
            <person name="Fan L."/>
            <person name="Gaulin E."/>
            <person name="Govers F."/>
            <person name="Grenville-Briggs L.J."/>
            <person name="Horner N.R."/>
            <person name="Levin J.Z."/>
            <person name="Mammella M."/>
            <person name="Meijer H.J."/>
            <person name="Morris P."/>
            <person name="Nusbaum C."/>
            <person name="Oome S."/>
            <person name="Phillips A.J."/>
            <person name="van Rooyen D."/>
            <person name="Rzeszutek E."/>
            <person name="Saraiva M."/>
            <person name="Secombes C.J."/>
            <person name="Seidl M.F."/>
            <person name="Snel B."/>
            <person name="Stassen J.H."/>
            <person name="Sykes S."/>
            <person name="Tripathy S."/>
            <person name="van den Berg H."/>
            <person name="Vega-Arreguin J.C."/>
            <person name="Wawra S."/>
            <person name="Young S.K."/>
            <person name="Zeng Q."/>
            <person name="Dieguez-Uribeondo J."/>
            <person name="Russ C."/>
            <person name="Tyler B.M."/>
            <person name="van West P."/>
        </authorList>
    </citation>
    <scope>NUCLEOTIDE SEQUENCE [LARGE SCALE GENOMIC DNA]</scope>
    <source>
        <strain evidence="2 3">CBS 223.65</strain>
    </source>
</reference>
<evidence type="ECO:0000256" key="1">
    <source>
        <dbReference type="SAM" id="MobiDB-lite"/>
    </source>
</evidence>
<dbReference type="GeneID" id="24126728"/>
<dbReference type="Proteomes" id="UP000030745">
    <property type="component" value="Unassembled WGS sequence"/>
</dbReference>
<feature type="region of interest" description="Disordered" evidence="1">
    <location>
        <begin position="104"/>
        <end position="123"/>
    </location>
</feature>
<accession>A0A067CK68</accession>
<evidence type="ECO:0000313" key="3">
    <source>
        <dbReference type="Proteomes" id="UP000030745"/>
    </source>
</evidence>
<dbReference type="OMA" id="HMYFISP"/>
<evidence type="ECO:0000313" key="2">
    <source>
        <dbReference type="EMBL" id="KDO31129.1"/>
    </source>
</evidence>
<dbReference type="KEGG" id="spar:SPRG_04268"/>
<dbReference type="RefSeq" id="XP_012198258.1">
    <property type="nucleotide sequence ID" value="XM_012342868.1"/>
</dbReference>
<protein>
    <submittedName>
        <fullName evidence="2">Uncharacterized protein</fullName>
    </submittedName>
</protein>